<reference evidence="1" key="1">
    <citation type="submission" date="2021-05" db="EMBL/GenBank/DDBJ databases">
        <authorList>
            <person name="Pietrasiak N."/>
            <person name="Ward R."/>
            <person name="Stajich J.E."/>
            <person name="Kurbessoian T."/>
        </authorList>
    </citation>
    <scope>NUCLEOTIDE SEQUENCE</scope>
    <source>
        <strain evidence="1">CPER-KK1</strain>
    </source>
</reference>
<evidence type="ECO:0000313" key="1">
    <source>
        <dbReference type="EMBL" id="MBW4546053.1"/>
    </source>
</evidence>
<proteinExistence type="predicted"/>
<dbReference type="AlphaFoldDB" id="A0A951PNL7"/>
<protein>
    <submittedName>
        <fullName evidence="1">DUF928 domain-containing protein</fullName>
    </submittedName>
</protein>
<dbReference type="InterPro" id="IPR010328">
    <property type="entry name" value="DUF928"/>
</dbReference>
<dbReference type="Pfam" id="PF06051">
    <property type="entry name" value="DUF928"/>
    <property type="match status" value="1"/>
</dbReference>
<gene>
    <name evidence="1" type="ORF">KME25_16630</name>
</gene>
<dbReference type="EMBL" id="JAHHIF010000020">
    <property type="protein sequence ID" value="MBW4546053.1"/>
    <property type="molecule type" value="Genomic_DNA"/>
</dbReference>
<accession>A0A951PNL7</accession>
<organism evidence="1 2">
    <name type="scientific">Symplocastrum torsivum CPER-KK1</name>
    <dbReference type="NCBI Taxonomy" id="450513"/>
    <lineage>
        <taxon>Bacteria</taxon>
        <taxon>Bacillati</taxon>
        <taxon>Cyanobacteriota</taxon>
        <taxon>Cyanophyceae</taxon>
        <taxon>Oscillatoriophycideae</taxon>
        <taxon>Oscillatoriales</taxon>
        <taxon>Microcoleaceae</taxon>
        <taxon>Symplocastrum</taxon>
    </lineage>
</organism>
<sequence length="299" mass="32435">MATSQQFAITVAGTALLTSVQLLGFVNVPSTLASEPFRDLDLVQTSVANQVAKTSPFQETAVQGNKTLLLSQATGSRMRYVPPVARNPRRSQGSGSRGCNESLPGDLVTLLIPSKDYTAQTTLGHPTFFWHLSQAVSVPMKFSLVEPGVAQPVFVKQIDSPQAGIVQLELPKDRPELVTGKIYTWSVTVVCNAKRPSANPYFYSWIERVPIPPALEEQLSANGANTRATMGMRATESSLAVRDRAAVYAQAGLWYDALALIATQSPNSRISLSEDFLTLLDQVGLSKVTKQTRQSLAKR</sequence>
<evidence type="ECO:0000313" key="2">
    <source>
        <dbReference type="Proteomes" id="UP000753908"/>
    </source>
</evidence>
<name>A0A951PNL7_9CYAN</name>
<reference evidence="1" key="2">
    <citation type="journal article" date="2022" name="Microbiol. Resour. Announc.">
        <title>Metagenome Sequencing to Explore Phylogenomics of Terrestrial Cyanobacteria.</title>
        <authorList>
            <person name="Ward R.D."/>
            <person name="Stajich J.E."/>
            <person name="Johansen J.R."/>
            <person name="Huntemann M."/>
            <person name="Clum A."/>
            <person name="Foster B."/>
            <person name="Foster B."/>
            <person name="Roux S."/>
            <person name="Palaniappan K."/>
            <person name="Varghese N."/>
            <person name="Mukherjee S."/>
            <person name="Reddy T.B.K."/>
            <person name="Daum C."/>
            <person name="Copeland A."/>
            <person name="Chen I.A."/>
            <person name="Ivanova N.N."/>
            <person name="Kyrpides N.C."/>
            <person name="Shapiro N."/>
            <person name="Eloe-Fadrosh E.A."/>
            <person name="Pietrasiak N."/>
        </authorList>
    </citation>
    <scope>NUCLEOTIDE SEQUENCE</scope>
    <source>
        <strain evidence="1">CPER-KK1</strain>
    </source>
</reference>
<dbReference type="Proteomes" id="UP000753908">
    <property type="component" value="Unassembled WGS sequence"/>
</dbReference>
<comment type="caution">
    <text evidence="1">The sequence shown here is derived from an EMBL/GenBank/DDBJ whole genome shotgun (WGS) entry which is preliminary data.</text>
</comment>